<dbReference type="InterPro" id="IPR007822">
    <property type="entry name" value="LANC-like"/>
</dbReference>
<dbReference type="Gene3D" id="1.50.10.20">
    <property type="match status" value="1"/>
</dbReference>
<organism evidence="2 3">
    <name type="scientific">Lentzea xinjiangensis</name>
    <dbReference type="NCBI Taxonomy" id="402600"/>
    <lineage>
        <taxon>Bacteria</taxon>
        <taxon>Bacillati</taxon>
        <taxon>Actinomycetota</taxon>
        <taxon>Actinomycetes</taxon>
        <taxon>Pseudonocardiales</taxon>
        <taxon>Pseudonocardiaceae</taxon>
        <taxon>Lentzea</taxon>
    </lineage>
</organism>
<keyword evidence="3" id="KW-1185">Reference proteome</keyword>
<dbReference type="PRINTS" id="PR01955">
    <property type="entry name" value="LANCFRANKIA"/>
</dbReference>
<dbReference type="CDD" id="cd04793">
    <property type="entry name" value="LanC"/>
    <property type="match status" value="1"/>
</dbReference>
<evidence type="ECO:0000313" key="3">
    <source>
        <dbReference type="Proteomes" id="UP000199352"/>
    </source>
</evidence>
<dbReference type="InterPro" id="IPR033889">
    <property type="entry name" value="LanC"/>
</dbReference>
<dbReference type="SUPFAM" id="SSF158745">
    <property type="entry name" value="LanC-like"/>
    <property type="match status" value="1"/>
</dbReference>
<feature type="binding site" evidence="1">
    <location>
        <position position="297"/>
    </location>
    <ligand>
        <name>Zn(2+)</name>
        <dbReference type="ChEBI" id="CHEBI:29105"/>
    </ligand>
</feature>
<dbReference type="Pfam" id="PF05147">
    <property type="entry name" value="LANC_like"/>
    <property type="match status" value="1"/>
</dbReference>
<dbReference type="Proteomes" id="UP000199352">
    <property type="component" value="Unassembled WGS sequence"/>
</dbReference>
<proteinExistence type="predicted"/>
<feature type="binding site" evidence="1">
    <location>
        <position position="247"/>
    </location>
    <ligand>
        <name>Zn(2+)</name>
        <dbReference type="ChEBI" id="CHEBI:29105"/>
    </ligand>
</feature>
<dbReference type="GO" id="GO:0046872">
    <property type="term" value="F:metal ion binding"/>
    <property type="evidence" value="ECO:0007669"/>
    <property type="project" value="UniProtKB-KW"/>
</dbReference>
<feature type="binding site" evidence="1">
    <location>
        <position position="296"/>
    </location>
    <ligand>
        <name>Zn(2+)</name>
        <dbReference type="ChEBI" id="CHEBI:29105"/>
    </ligand>
</feature>
<dbReference type="PRINTS" id="PR01950">
    <property type="entry name" value="LANCSUPER"/>
</dbReference>
<gene>
    <name evidence="2" type="ORF">SAMN05216188_13058</name>
</gene>
<keyword evidence="1" id="KW-0862">Zinc</keyword>
<dbReference type="RefSeq" id="WP_089960995.1">
    <property type="nucleotide sequence ID" value="NZ_FOFR01000030.1"/>
</dbReference>
<dbReference type="AlphaFoldDB" id="A0A1H9W4A2"/>
<keyword evidence="1" id="KW-0479">Metal-binding</keyword>
<dbReference type="SMART" id="SM01260">
    <property type="entry name" value="LANC_like"/>
    <property type="match status" value="1"/>
</dbReference>
<protein>
    <submittedName>
        <fullName evidence="2">Lanthionine synthetase C-like protein</fullName>
    </submittedName>
</protein>
<evidence type="ECO:0000313" key="2">
    <source>
        <dbReference type="EMBL" id="SES28527.1"/>
    </source>
</evidence>
<dbReference type="OrthoDB" id="1882482at2"/>
<dbReference type="GO" id="GO:0031179">
    <property type="term" value="P:peptide modification"/>
    <property type="evidence" value="ECO:0007669"/>
    <property type="project" value="InterPro"/>
</dbReference>
<reference evidence="3" key="1">
    <citation type="submission" date="2016-10" db="EMBL/GenBank/DDBJ databases">
        <authorList>
            <person name="Varghese N."/>
            <person name="Submissions S."/>
        </authorList>
    </citation>
    <scope>NUCLEOTIDE SEQUENCE [LARGE SCALE GENOMIC DNA]</scope>
    <source>
        <strain evidence="3">CGMCC 4.3525</strain>
    </source>
</reference>
<evidence type="ECO:0000256" key="1">
    <source>
        <dbReference type="PIRSR" id="PIRSR607822-1"/>
    </source>
</evidence>
<dbReference type="EMBL" id="FOFR01000030">
    <property type="protein sequence ID" value="SES28527.1"/>
    <property type="molecule type" value="Genomic_DNA"/>
</dbReference>
<dbReference type="STRING" id="402600.SAMN05216188_13058"/>
<name>A0A1H9W4A2_9PSEU</name>
<accession>A0A1H9W4A2</accession>
<sequence>MSTGQSLSGGAAGIALLRLEQAHTGAAGWDSAHTALLQATAGAVSSAVDTGLFYGAPALSFVLHAARDLPDLRHARETVDTATAAITRTRLAQAHKRIDRHRRPAITEYDLISGLTGLGVTARRSGNHDLLRQILQYLVRLTEPLDGLPGWWTLHSHQRNKPAPAGGHSNHGMAHGITGPLTLLALTHLDGIHVTGQTAAIARICDWLDTWEQHHNGRDRWWPKTITLAELDSATPHQTGPHQPSWCYGTPGITRALHAAARAMDDHLRQQTAEQALSDCLADPAQLGRLTGRTLCHGTGGLLITARRIAADARGHIDLTPALTHHQHTPAPADEPPGFLTGAAGATLAHLATNVTSWDACLLLS</sequence>